<reference evidence="2" key="1">
    <citation type="submission" date="2023-06" db="EMBL/GenBank/DDBJ databases">
        <authorList>
            <person name="Kurt Z."/>
        </authorList>
    </citation>
    <scope>NUCLEOTIDE SEQUENCE</scope>
</reference>
<evidence type="ECO:0000313" key="3">
    <source>
        <dbReference type="EMBL" id="CAL6072010.1"/>
    </source>
</evidence>
<evidence type="ECO:0000256" key="1">
    <source>
        <dbReference type="SAM" id="Coils"/>
    </source>
</evidence>
<organism evidence="2">
    <name type="scientific">Hexamita inflata</name>
    <dbReference type="NCBI Taxonomy" id="28002"/>
    <lineage>
        <taxon>Eukaryota</taxon>
        <taxon>Metamonada</taxon>
        <taxon>Diplomonadida</taxon>
        <taxon>Hexamitidae</taxon>
        <taxon>Hexamitinae</taxon>
        <taxon>Hexamita</taxon>
    </lineage>
</organism>
<dbReference type="EMBL" id="CATOUU010001172">
    <property type="protein sequence ID" value="CAI9976116.1"/>
    <property type="molecule type" value="Genomic_DNA"/>
</dbReference>
<protein>
    <submittedName>
        <fullName evidence="3">Hypothetical_protein</fullName>
    </submittedName>
</protein>
<name>A0AA86RK89_9EUKA</name>
<evidence type="ECO:0000313" key="4">
    <source>
        <dbReference type="Proteomes" id="UP001642409"/>
    </source>
</evidence>
<gene>
    <name evidence="3" type="ORF">HINF_LOCUS55418</name>
    <name evidence="2" type="ORF">HINF_LOCUS63761</name>
</gene>
<feature type="coiled-coil region" evidence="1">
    <location>
        <begin position="58"/>
        <end position="85"/>
    </location>
</feature>
<accession>A0AA86RK89</accession>
<comment type="caution">
    <text evidence="2">The sequence shown here is derived from an EMBL/GenBank/DDBJ whole genome shotgun (WGS) entry which is preliminary data.</text>
</comment>
<keyword evidence="1" id="KW-0175">Coiled coil</keyword>
<reference evidence="3 4" key="2">
    <citation type="submission" date="2024-07" db="EMBL/GenBank/DDBJ databases">
        <authorList>
            <person name="Akdeniz Z."/>
        </authorList>
    </citation>
    <scope>NUCLEOTIDE SEQUENCE [LARGE SCALE GENOMIC DNA]</scope>
</reference>
<proteinExistence type="predicted"/>
<dbReference type="Proteomes" id="UP001642409">
    <property type="component" value="Unassembled WGS sequence"/>
</dbReference>
<sequence length="105" mass="12258">MEAVNQYIKGLNECAVQELNALKNITNQQSQQQIQLNLELKDIQQTENLINEQLICLISTISKKLDRQEQSLDNIEKLQKLQEEQFTIVTQQGKQKKKEDNLLDF</sequence>
<dbReference type="EMBL" id="CAXDID020000293">
    <property type="protein sequence ID" value="CAL6072010.1"/>
    <property type="molecule type" value="Genomic_DNA"/>
</dbReference>
<dbReference type="AlphaFoldDB" id="A0AA86RK89"/>
<keyword evidence="4" id="KW-1185">Reference proteome</keyword>
<evidence type="ECO:0000313" key="2">
    <source>
        <dbReference type="EMBL" id="CAI9976116.1"/>
    </source>
</evidence>